<reference evidence="2 3" key="1">
    <citation type="journal article" date="2020" name="Nat. Food">
        <title>A phased Vanilla planifolia genome enables genetic improvement of flavour and production.</title>
        <authorList>
            <person name="Hasing T."/>
            <person name="Tang H."/>
            <person name="Brym M."/>
            <person name="Khazi F."/>
            <person name="Huang T."/>
            <person name="Chambers A.H."/>
        </authorList>
    </citation>
    <scope>NUCLEOTIDE SEQUENCE [LARGE SCALE GENOMIC DNA]</scope>
    <source>
        <tissue evidence="2">Leaf</tissue>
    </source>
</reference>
<evidence type="ECO:0000313" key="2">
    <source>
        <dbReference type="EMBL" id="KAG0486331.1"/>
    </source>
</evidence>
<feature type="compositionally biased region" description="Basic residues" evidence="1">
    <location>
        <begin position="378"/>
        <end position="390"/>
    </location>
</feature>
<feature type="compositionally biased region" description="Basic and acidic residues" evidence="1">
    <location>
        <begin position="488"/>
        <end position="498"/>
    </location>
</feature>
<dbReference type="PANTHER" id="PTHR31008:SF2">
    <property type="entry name" value="COP1-INTERACTING PROTEIN-LIKE PROTEIN"/>
    <property type="match status" value="1"/>
</dbReference>
<dbReference type="AlphaFoldDB" id="A0A835RBX8"/>
<feature type="region of interest" description="Disordered" evidence="1">
    <location>
        <begin position="1142"/>
        <end position="1188"/>
    </location>
</feature>
<feature type="region of interest" description="Disordered" evidence="1">
    <location>
        <begin position="285"/>
        <end position="313"/>
    </location>
</feature>
<dbReference type="OrthoDB" id="2020180at2759"/>
<dbReference type="EMBL" id="JADCNM010000004">
    <property type="protein sequence ID" value="KAG0486331.1"/>
    <property type="molecule type" value="Genomic_DNA"/>
</dbReference>
<proteinExistence type="predicted"/>
<feature type="region of interest" description="Disordered" evidence="1">
    <location>
        <begin position="782"/>
        <end position="811"/>
    </location>
</feature>
<feature type="compositionally biased region" description="Low complexity" evidence="1">
    <location>
        <begin position="858"/>
        <end position="870"/>
    </location>
</feature>
<evidence type="ECO:0000256" key="1">
    <source>
        <dbReference type="SAM" id="MobiDB-lite"/>
    </source>
</evidence>
<feature type="region of interest" description="Disordered" evidence="1">
    <location>
        <begin position="888"/>
        <end position="964"/>
    </location>
</feature>
<feature type="compositionally biased region" description="Basic and acidic residues" evidence="1">
    <location>
        <begin position="462"/>
        <end position="475"/>
    </location>
</feature>
<comment type="caution">
    <text evidence="2">The sequence shown here is derived from an EMBL/GenBank/DDBJ whole genome shotgun (WGS) entry which is preliminary data.</text>
</comment>
<organism evidence="2 3">
    <name type="scientific">Vanilla planifolia</name>
    <name type="common">Vanilla</name>
    <dbReference type="NCBI Taxonomy" id="51239"/>
    <lineage>
        <taxon>Eukaryota</taxon>
        <taxon>Viridiplantae</taxon>
        <taxon>Streptophyta</taxon>
        <taxon>Embryophyta</taxon>
        <taxon>Tracheophyta</taxon>
        <taxon>Spermatophyta</taxon>
        <taxon>Magnoliopsida</taxon>
        <taxon>Liliopsida</taxon>
        <taxon>Asparagales</taxon>
        <taxon>Orchidaceae</taxon>
        <taxon>Vanilloideae</taxon>
        <taxon>Vanilleae</taxon>
        <taxon>Vanilla</taxon>
    </lineage>
</organism>
<name>A0A835RBX8_VANPL</name>
<feature type="compositionally biased region" description="Basic residues" evidence="1">
    <location>
        <begin position="417"/>
        <end position="430"/>
    </location>
</feature>
<feature type="region of interest" description="Disordered" evidence="1">
    <location>
        <begin position="442"/>
        <end position="498"/>
    </location>
</feature>
<gene>
    <name evidence="2" type="ORF">HPP92_008426</name>
</gene>
<feature type="region of interest" description="Disordered" evidence="1">
    <location>
        <begin position="365"/>
        <end position="430"/>
    </location>
</feature>
<feature type="compositionally biased region" description="Basic and acidic residues" evidence="1">
    <location>
        <begin position="1177"/>
        <end position="1188"/>
    </location>
</feature>
<evidence type="ECO:0008006" key="4">
    <source>
        <dbReference type="Google" id="ProtNLM"/>
    </source>
</evidence>
<sequence length="1254" mass="139193">MRSDMRLEATVFQLTPTRTRCDLVIVANGKTEKIASGLLNPFLSHLKTARDQIGKGGYSIKLVPDPAAEAAWFTKDTVERFVRFVSTPEVLERVNTIESEILQIEDAISIQGNGNLGISTVEEHHHAKPIGSSEGSKPVLDPDADKAIVLYKPGSHANTPEPNGSKTNEESSKVQLVRVLESRKKVLQKEQAMAFARAAAAGFDVDNMGDLISFAESFGALRLKEACIRYIELWKCKHESGQWIEVEAAEAVSYRSEFSPLNTSGIILSGDEVRQKEVETWSVSGGETSMEGKANHINLDNGRDKSLPSEHQATNGQSEYYHGQFQHPSIPQWPIHPQLGPHMFQPYPLQAMPYYQNYPVNGQLFQAPPPTMHDPRSMHQRKGKKKHSRSKVSTSTSGDSSQGTSESESDEEPLRGHGSHQKVSRSGKKKGVVVIRNLNYIAGRGPETTGNGSESAPDPELEEGKDSLSENEERKHKPSSSSKKKDNHSRNMDIASVDRNEVQLPLQEADAGNWQAFQSFLLRAEEKMVNSKTGDIFDGEKEPSLKKGQYKGEHDLIILPERHSGDYHKETIVGYDSMNGKGNRTKKAVSTDEFLVSSDCRGLGDNHTYAHSGDTEGINGGGKISRNDDFIIYRQEKQMDNKTTSDLLVFCEHEHGGNSENSSSHYVTDESFMVPVRSGSQDLVGADRRLTIDMDTEFPSAPQRNEDSLNKATTRIEYEPDDLTLMLERAKVNETIAYGSAADYDIQAPLVIKQEAKKEENGVVLTTNEELMKTGLEKKLKTPQRGLSNKMKDTTTRKMASSRATPLNEAQKRAEKLRSYKADLQKLKKEQEEEEIQRLEALKRERQKRIAARNDANSAKSSASPQQSKSRFPGNVLPIAYKSSKFMDSDHRTNLPLPKVPIKTTSIGSNESGKANSNSRSNGLSRTASLLRETKNENKLEGNQLSARIRKLSEPKGGAVSRKKGSFNQAVVNKTVAQEPHSKKVSAIIQLDRTKSETLPELKITAYRNPSEPIQSKSAVKEQKLAGSKTMISENINTEKNTNASPNCNYVDENLVVEKTVLMLENKVVPDPAVQTSDMKIEEDKFYGDINRDRPVLDTEYAAIDAPTSSSYRGEIENPSRGSQDDQLNYYENSYEIVDDFSKDEPRSVLDPTVTEKACSTPSARDSSLEETLPGHSNEEHVKPRNKESKGFRKLWKFGRKGHHGYASGDGNLDSEGIADDHMVATSSNDVSRPFSIFSTLRGKNNEKRIAALA</sequence>
<feature type="compositionally biased region" description="Polar residues" evidence="1">
    <location>
        <begin position="903"/>
        <end position="928"/>
    </location>
</feature>
<feature type="region of interest" description="Disordered" evidence="1">
    <location>
        <begin position="1108"/>
        <end position="1128"/>
    </location>
</feature>
<dbReference type="PANTHER" id="PTHR31008">
    <property type="entry name" value="COP1-INTERACTING PROTEIN-RELATED"/>
    <property type="match status" value="1"/>
</dbReference>
<evidence type="ECO:0000313" key="3">
    <source>
        <dbReference type="Proteomes" id="UP000639772"/>
    </source>
</evidence>
<dbReference type="Proteomes" id="UP000639772">
    <property type="component" value="Unassembled WGS sequence"/>
</dbReference>
<feature type="compositionally biased region" description="Low complexity" evidence="1">
    <location>
        <begin position="393"/>
        <end position="406"/>
    </location>
</feature>
<accession>A0A835RBX8</accession>
<protein>
    <recommendedName>
        <fullName evidence="4">COP1-interacting protein 7</fullName>
    </recommendedName>
</protein>
<feature type="region of interest" description="Disordered" evidence="1">
    <location>
        <begin position="847"/>
        <end position="874"/>
    </location>
</feature>